<evidence type="ECO:0000256" key="1">
    <source>
        <dbReference type="SAM" id="Phobius"/>
    </source>
</evidence>
<dbReference type="Gene3D" id="3.40.50.360">
    <property type="match status" value="1"/>
</dbReference>
<dbReference type="Proteomes" id="UP001250656">
    <property type="component" value="Unassembled WGS sequence"/>
</dbReference>
<accession>A0ABU3L5D1</accession>
<dbReference type="InterPro" id="IPR029039">
    <property type="entry name" value="Flavoprotein-like_sf"/>
</dbReference>
<reference evidence="2 3" key="1">
    <citation type="submission" date="2023-09" db="EMBL/GenBank/DDBJ databases">
        <title>Novel taxa isolated from Blanes Bay.</title>
        <authorList>
            <person name="Rey-Velasco X."/>
            <person name="Lucena T."/>
        </authorList>
    </citation>
    <scope>NUCLEOTIDE SEQUENCE [LARGE SCALE GENOMIC DNA]</scope>
    <source>
        <strain evidence="2 3">S334</strain>
    </source>
</reference>
<gene>
    <name evidence="2" type="ORF">RQM65_07900</name>
</gene>
<name>A0ABU3L5D1_9FLAO</name>
<keyword evidence="1" id="KW-0472">Membrane</keyword>
<dbReference type="SUPFAM" id="SSF52218">
    <property type="entry name" value="Flavoproteins"/>
    <property type="match status" value="1"/>
</dbReference>
<dbReference type="EMBL" id="JAVTTP010000001">
    <property type="protein sequence ID" value="MDT7828583.1"/>
    <property type="molecule type" value="Genomic_DNA"/>
</dbReference>
<organism evidence="2 3">
    <name type="scientific">Pricia mediterranea</name>
    <dbReference type="NCBI Taxonomy" id="3076079"/>
    <lineage>
        <taxon>Bacteria</taxon>
        <taxon>Pseudomonadati</taxon>
        <taxon>Bacteroidota</taxon>
        <taxon>Flavobacteriia</taxon>
        <taxon>Flavobacteriales</taxon>
        <taxon>Flavobacteriaceae</taxon>
        <taxon>Pricia</taxon>
    </lineage>
</organism>
<dbReference type="RefSeq" id="WP_314013971.1">
    <property type="nucleotide sequence ID" value="NZ_JAVTTP010000001.1"/>
</dbReference>
<keyword evidence="3" id="KW-1185">Reference proteome</keyword>
<keyword evidence="1" id="KW-0812">Transmembrane</keyword>
<proteinExistence type="predicted"/>
<evidence type="ECO:0000313" key="3">
    <source>
        <dbReference type="Proteomes" id="UP001250656"/>
    </source>
</evidence>
<feature type="transmembrane region" description="Helical" evidence="1">
    <location>
        <begin position="265"/>
        <end position="287"/>
    </location>
</feature>
<protein>
    <submittedName>
        <fullName evidence="2">Dialkylresorcinol condensing enzyme DarA</fullName>
    </submittedName>
</protein>
<evidence type="ECO:0000313" key="2">
    <source>
        <dbReference type="EMBL" id="MDT7828583.1"/>
    </source>
</evidence>
<sequence length="308" mass="35360">MKEVLIIHYSQTGQLTKIMENISSTLSGDTVNVSHYEIVPDPRYDFPWDPQRFYDVFPESFLQIPADFHPPGAEILSKKYDLVILGYQVWYLTPSIPINSFLKSDFASKLLKDTPVVSVVACRNMWIQAQEKVKRLLASVDARLVGHIAMVDRHINHVSVITIQRWMLAGKKDSYLGIFPKSGVSDADIGDAVKFGHPIKDALLADDFSNLQHDLLQRDALRVNPFLVRTDERGNVLFSKWANLIIKKGGPGDPKRLKWIGLFKYYLLFAIWVIAPIVFVVFLLTYFPMTRKRNRERKYYSSVALKRT</sequence>
<keyword evidence="1" id="KW-1133">Transmembrane helix</keyword>
<comment type="caution">
    <text evidence="2">The sequence shown here is derived from an EMBL/GenBank/DDBJ whole genome shotgun (WGS) entry which is preliminary data.</text>
</comment>